<feature type="region of interest" description="Disordered" evidence="1">
    <location>
        <begin position="220"/>
        <end position="325"/>
    </location>
</feature>
<evidence type="ECO:0000313" key="3">
    <source>
        <dbReference type="Proteomes" id="UP000053825"/>
    </source>
</evidence>
<feature type="compositionally biased region" description="Basic and acidic residues" evidence="1">
    <location>
        <begin position="275"/>
        <end position="285"/>
    </location>
</feature>
<feature type="compositionally biased region" description="Basic and acidic residues" evidence="1">
    <location>
        <begin position="116"/>
        <end position="130"/>
    </location>
</feature>
<keyword evidence="3" id="KW-1185">Reference proteome</keyword>
<evidence type="ECO:0000256" key="1">
    <source>
        <dbReference type="SAM" id="MobiDB-lite"/>
    </source>
</evidence>
<dbReference type="EMBL" id="KQ414886">
    <property type="protein sequence ID" value="KOC59854.1"/>
    <property type="molecule type" value="Genomic_DNA"/>
</dbReference>
<evidence type="ECO:0000313" key="2">
    <source>
        <dbReference type="EMBL" id="KOC59854.1"/>
    </source>
</evidence>
<reference evidence="2 3" key="1">
    <citation type="submission" date="2015-07" db="EMBL/GenBank/DDBJ databases">
        <title>The genome of Habropoda laboriosa.</title>
        <authorList>
            <person name="Pan H."/>
            <person name="Kapheim K."/>
        </authorList>
    </citation>
    <scope>NUCLEOTIDE SEQUENCE [LARGE SCALE GENOMIC DNA]</scope>
    <source>
        <strain evidence="2">0110345459</strain>
    </source>
</reference>
<feature type="compositionally biased region" description="Pro residues" evidence="1">
    <location>
        <begin position="289"/>
        <end position="299"/>
    </location>
</feature>
<dbReference type="AlphaFoldDB" id="A0A0L7QMT8"/>
<name>A0A0L7QMT8_9HYME</name>
<organism evidence="2 3">
    <name type="scientific">Habropoda laboriosa</name>
    <dbReference type="NCBI Taxonomy" id="597456"/>
    <lineage>
        <taxon>Eukaryota</taxon>
        <taxon>Metazoa</taxon>
        <taxon>Ecdysozoa</taxon>
        <taxon>Arthropoda</taxon>
        <taxon>Hexapoda</taxon>
        <taxon>Insecta</taxon>
        <taxon>Pterygota</taxon>
        <taxon>Neoptera</taxon>
        <taxon>Endopterygota</taxon>
        <taxon>Hymenoptera</taxon>
        <taxon>Apocrita</taxon>
        <taxon>Aculeata</taxon>
        <taxon>Apoidea</taxon>
        <taxon>Anthophila</taxon>
        <taxon>Apidae</taxon>
        <taxon>Habropoda</taxon>
    </lineage>
</organism>
<feature type="compositionally biased region" description="Basic residues" evidence="1">
    <location>
        <begin position="241"/>
        <end position="259"/>
    </location>
</feature>
<accession>A0A0L7QMT8</accession>
<sequence>MHEVVVSLHSPVQAALGLEPWWSRSKSASKAILLGSSTDARSSASTWPSLVTTLQVVSQTPLRGHGNCRPWYGIHDPEGASDHPVPAGEGSKLPPTVILQLAAAQATAQRATGAADGKEQEGLDVFERRPRLQRSPRSATPPRTTELVEPRATPKIIEEHPVSTQIVETPKVSDAGEGTFDKFLLRKFKKLKEIMDAALTVNKRNGAYIEGKGNIRAEFKETRIDTDSEDTDTSAGEETTKKKKGASRPGAPRKAKATRRAAGQASLYTPPPQATREEEWLEVRRPGRCKPPPPAAPIKPRPKGLVPREFKGPRDNATVSKTLWG</sequence>
<dbReference type="Proteomes" id="UP000053825">
    <property type="component" value="Unassembled WGS sequence"/>
</dbReference>
<feature type="region of interest" description="Disordered" evidence="1">
    <location>
        <begin position="109"/>
        <end position="150"/>
    </location>
</feature>
<gene>
    <name evidence="2" type="ORF">WH47_10768</name>
</gene>
<proteinExistence type="predicted"/>
<protein>
    <submittedName>
        <fullName evidence="2">Uncharacterized protein</fullName>
    </submittedName>
</protein>